<evidence type="ECO:0000256" key="3">
    <source>
        <dbReference type="ARBA" id="ARBA00022679"/>
    </source>
</evidence>
<evidence type="ECO:0000256" key="5">
    <source>
        <dbReference type="ARBA" id="ARBA00022984"/>
    </source>
</evidence>
<sequence length="160" mass="17696">MKAGDLLLTPRGLFFDGRILPCSVGRGGVRRDKREGDGATPVGHHRIVGLLYRPDRVTRPAPWAAPILPGDLWSDASGEPDYNHHIRAPYAHSHENLRRADPLYDLVLLTDWNWPDAKAGMGSAIFLHQWRRPGAPTAGCIAMSRGNLRWLAERLAPAPS</sequence>
<evidence type="ECO:0000313" key="9">
    <source>
        <dbReference type="EMBL" id="MDN3712792.1"/>
    </source>
</evidence>
<dbReference type="InterPro" id="IPR005490">
    <property type="entry name" value="LD_TPept_cat_dom"/>
</dbReference>
<evidence type="ECO:0000256" key="6">
    <source>
        <dbReference type="ARBA" id="ARBA00023316"/>
    </source>
</evidence>
<accession>A0ABT8DBN8</accession>
<feature type="active site" description="Nucleophile" evidence="7">
    <location>
        <position position="140"/>
    </location>
</feature>
<dbReference type="EMBL" id="JAUFRC010000001">
    <property type="protein sequence ID" value="MDN3712792.1"/>
    <property type="molecule type" value="Genomic_DNA"/>
</dbReference>
<evidence type="ECO:0000256" key="7">
    <source>
        <dbReference type="PROSITE-ProRule" id="PRU01373"/>
    </source>
</evidence>
<dbReference type="SUPFAM" id="SSF141523">
    <property type="entry name" value="L,D-transpeptidase catalytic domain-like"/>
    <property type="match status" value="1"/>
</dbReference>
<keyword evidence="10" id="KW-1185">Reference proteome</keyword>
<name>A0ABT8DBN8_9RHOB</name>
<dbReference type="RefSeq" id="WP_377786688.1">
    <property type="nucleotide sequence ID" value="NZ_JBHUOC010000001.1"/>
</dbReference>
<dbReference type="Pfam" id="PF03734">
    <property type="entry name" value="YkuD"/>
    <property type="match status" value="1"/>
</dbReference>
<keyword evidence="6 7" id="KW-0961">Cell wall biogenesis/degradation</keyword>
<comment type="similarity">
    <text evidence="2">Belongs to the YkuD family.</text>
</comment>
<gene>
    <name evidence="9" type="ORF">QWZ10_15345</name>
</gene>
<keyword evidence="4 7" id="KW-0133">Cell shape</keyword>
<reference evidence="10" key="1">
    <citation type="journal article" date="2019" name="Int. J. Syst. Evol. Microbiol.">
        <title>The Global Catalogue of Microorganisms (GCM) 10K type strain sequencing project: providing services to taxonomists for standard genome sequencing and annotation.</title>
        <authorList>
            <consortium name="The Broad Institute Genomics Platform"/>
            <consortium name="The Broad Institute Genome Sequencing Center for Infectious Disease"/>
            <person name="Wu L."/>
            <person name="Ma J."/>
        </authorList>
    </citation>
    <scope>NUCLEOTIDE SEQUENCE [LARGE SCALE GENOMIC DNA]</scope>
    <source>
        <strain evidence="10">CECT 8482</strain>
    </source>
</reference>
<dbReference type="PANTHER" id="PTHR38589:SF1">
    <property type="entry name" value="BLR0621 PROTEIN"/>
    <property type="match status" value="1"/>
</dbReference>
<organism evidence="9 10">
    <name type="scientific">Paracoccus cavernae</name>
    <dbReference type="NCBI Taxonomy" id="1571207"/>
    <lineage>
        <taxon>Bacteria</taxon>
        <taxon>Pseudomonadati</taxon>
        <taxon>Pseudomonadota</taxon>
        <taxon>Alphaproteobacteria</taxon>
        <taxon>Rhodobacterales</taxon>
        <taxon>Paracoccaceae</taxon>
        <taxon>Paracoccus</taxon>
    </lineage>
</organism>
<dbReference type="CDD" id="cd16913">
    <property type="entry name" value="YkuD_like"/>
    <property type="match status" value="1"/>
</dbReference>
<evidence type="ECO:0000256" key="2">
    <source>
        <dbReference type="ARBA" id="ARBA00005992"/>
    </source>
</evidence>
<comment type="caution">
    <text evidence="9">The sequence shown here is derived from an EMBL/GenBank/DDBJ whole genome shotgun (WGS) entry which is preliminary data.</text>
</comment>
<protein>
    <submittedName>
        <fullName evidence="9">L,D-transpeptidase family protein</fullName>
    </submittedName>
</protein>
<keyword evidence="3" id="KW-0808">Transferase</keyword>
<evidence type="ECO:0000256" key="1">
    <source>
        <dbReference type="ARBA" id="ARBA00004752"/>
    </source>
</evidence>
<dbReference type="PANTHER" id="PTHR38589">
    <property type="entry name" value="BLR0621 PROTEIN"/>
    <property type="match status" value="1"/>
</dbReference>
<keyword evidence="5 7" id="KW-0573">Peptidoglycan synthesis</keyword>
<evidence type="ECO:0000256" key="4">
    <source>
        <dbReference type="ARBA" id="ARBA00022960"/>
    </source>
</evidence>
<evidence type="ECO:0000313" key="10">
    <source>
        <dbReference type="Proteomes" id="UP001243846"/>
    </source>
</evidence>
<feature type="active site" description="Proton donor/acceptor" evidence="7">
    <location>
        <position position="128"/>
    </location>
</feature>
<proteinExistence type="inferred from homology"/>
<dbReference type="InterPro" id="IPR038063">
    <property type="entry name" value="Transpep_catalytic_dom"/>
</dbReference>
<feature type="domain" description="L,D-TPase catalytic" evidence="8">
    <location>
        <begin position="1"/>
        <end position="160"/>
    </location>
</feature>
<evidence type="ECO:0000259" key="8">
    <source>
        <dbReference type="PROSITE" id="PS52029"/>
    </source>
</evidence>
<dbReference type="PROSITE" id="PS52029">
    <property type="entry name" value="LD_TPASE"/>
    <property type="match status" value="1"/>
</dbReference>
<dbReference type="Proteomes" id="UP001243846">
    <property type="component" value="Unassembled WGS sequence"/>
</dbReference>
<comment type="pathway">
    <text evidence="1 7">Cell wall biogenesis; peptidoglycan biosynthesis.</text>
</comment>